<feature type="signal peptide" evidence="3">
    <location>
        <begin position="1"/>
        <end position="26"/>
    </location>
</feature>
<dbReference type="AlphaFoldDB" id="A0A6I4SPA4"/>
<feature type="region of interest" description="Disordered" evidence="1">
    <location>
        <begin position="207"/>
        <end position="246"/>
    </location>
</feature>
<gene>
    <name evidence="4" type="ORF">GRI36_07200</name>
</gene>
<keyword evidence="2" id="KW-0472">Membrane</keyword>
<evidence type="ECO:0000313" key="4">
    <source>
        <dbReference type="EMBL" id="MXO56667.1"/>
    </source>
</evidence>
<evidence type="ECO:0000256" key="1">
    <source>
        <dbReference type="SAM" id="MobiDB-lite"/>
    </source>
</evidence>
<keyword evidence="5" id="KW-1185">Reference proteome</keyword>
<evidence type="ECO:0000256" key="2">
    <source>
        <dbReference type="SAM" id="Phobius"/>
    </source>
</evidence>
<keyword evidence="2" id="KW-1133">Transmembrane helix</keyword>
<feature type="transmembrane region" description="Helical" evidence="2">
    <location>
        <begin position="67"/>
        <end position="85"/>
    </location>
</feature>
<keyword evidence="2" id="KW-0812">Transmembrane</keyword>
<name>A0A6I4SPA4_9SPHN</name>
<keyword evidence="3" id="KW-0732">Signal</keyword>
<feature type="compositionally biased region" description="Acidic residues" evidence="1">
    <location>
        <begin position="235"/>
        <end position="246"/>
    </location>
</feature>
<comment type="caution">
    <text evidence="4">The sequence shown here is derived from an EMBL/GenBank/DDBJ whole genome shotgun (WGS) entry which is preliminary data.</text>
</comment>
<sequence>MTRFKQFSAGTAFAAALSMSASPVSAAEFPVNSVQSAPVGVVQWDGDAMNAERHRRYRRDRVDAGDVIAGVLILGGIAAVANAASRNNRNDRRYRDQAPNYRQPASNSRAGGGQGIDRAVDMCMREIERDVRVDSVDNVVRNGEGWTVAGTLYNGEGFSCQIDNEGRIGNVSYGQRAASYQSGAYQSVPVEDRQYDNATYAEAWNHVDGDDAPADFAGVEPSGPQPAYPGGPVDGEPEYEEDSLGG</sequence>
<evidence type="ECO:0000313" key="5">
    <source>
        <dbReference type="Proteomes" id="UP000468943"/>
    </source>
</evidence>
<evidence type="ECO:0000256" key="3">
    <source>
        <dbReference type="SAM" id="SignalP"/>
    </source>
</evidence>
<feature type="chain" id="PRO_5026088165" description="Secreted protein" evidence="3">
    <location>
        <begin position="27"/>
        <end position="246"/>
    </location>
</feature>
<organism evidence="4 5">
    <name type="scientific">Pontixanthobacter gangjinensis</name>
    <dbReference type="NCBI Taxonomy" id="1028742"/>
    <lineage>
        <taxon>Bacteria</taxon>
        <taxon>Pseudomonadati</taxon>
        <taxon>Pseudomonadota</taxon>
        <taxon>Alphaproteobacteria</taxon>
        <taxon>Sphingomonadales</taxon>
        <taxon>Erythrobacteraceae</taxon>
        <taxon>Pontixanthobacter</taxon>
    </lineage>
</organism>
<proteinExistence type="predicted"/>
<dbReference type="Proteomes" id="UP000468943">
    <property type="component" value="Unassembled WGS sequence"/>
</dbReference>
<feature type="region of interest" description="Disordered" evidence="1">
    <location>
        <begin position="85"/>
        <end position="115"/>
    </location>
</feature>
<protein>
    <recommendedName>
        <fullName evidence="6">Secreted protein</fullName>
    </recommendedName>
</protein>
<reference evidence="4 5" key="1">
    <citation type="submission" date="2019-12" db="EMBL/GenBank/DDBJ databases">
        <title>Genomic-based taxomic classification of the family Erythrobacteraceae.</title>
        <authorList>
            <person name="Xu L."/>
        </authorList>
    </citation>
    <scope>NUCLEOTIDE SEQUENCE [LARGE SCALE GENOMIC DNA]</scope>
    <source>
        <strain evidence="4 5">JCM 17802</strain>
    </source>
</reference>
<dbReference type="EMBL" id="WTYS01000001">
    <property type="protein sequence ID" value="MXO56667.1"/>
    <property type="molecule type" value="Genomic_DNA"/>
</dbReference>
<evidence type="ECO:0008006" key="6">
    <source>
        <dbReference type="Google" id="ProtNLM"/>
    </source>
</evidence>
<dbReference type="RefSeq" id="WP_202392137.1">
    <property type="nucleotide sequence ID" value="NZ_WTYS01000001.1"/>
</dbReference>
<accession>A0A6I4SPA4</accession>